<dbReference type="EMBL" id="MK072411">
    <property type="protein sequence ID" value="AYV84563.1"/>
    <property type="molecule type" value="Genomic_DNA"/>
</dbReference>
<proteinExistence type="predicted"/>
<evidence type="ECO:0000313" key="1">
    <source>
        <dbReference type="EMBL" id="AYV84563.1"/>
    </source>
</evidence>
<reference evidence="1" key="1">
    <citation type="submission" date="2018-10" db="EMBL/GenBank/DDBJ databases">
        <title>Hidden diversity of soil giant viruses.</title>
        <authorList>
            <person name="Schulz F."/>
            <person name="Alteio L."/>
            <person name="Goudeau D."/>
            <person name="Ryan E.M."/>
            <person name="Malmstrom R.R."/>
            <person name="Blanchard J."/>
            <person name="Woyke T."/>
        </authorList>
    </citation>
    <scope>NUCLEOTIDE SEQUENCE</scope>
    <source>
        <strain evidence="1">HYV1</strain>
    </source>
</reference>
<dbReference type="Gene3D" id="1.10.30.50">
    <property type="match status" value="1"/>
</dbReference>
<keyword evidence="1" id="KW-0378">Hydrolase</keyword>
<dbReference type="GO" id="GO:0004519">
    <property type="term" value="F:endonuclease activity"/>
    <property type="evidence" value="ECO:0007669"/>
    <property type="project" value="UniProtKB-KW"/>
</dbReference>
<sequence length="70" mass="7893">MSKCYACFDNEINSNHFECGHIISTKNGGTDHITNLNPICDEWNKSMGTMNLKDNKRYVASLLQNISLVV</sequence>
<keyword evidence="1" id="KW-0540">Nuclease</keyword>
<keyword evidence="1" id="KW-0255">Endonuclease</keyword>
<gene>
    <name evidence="1" type="ORF">Hyperionvirus29_16</name>
</gene>
<organism evidence="1">
    <name type="scientific">Hyperionvirus sp</name>
    <dbReference type="NCBI Taxonomy" id="2487770"/>
    <lineage>
        <taxon>Viruses</taxon>
        <taxon>Varidnaviria</taxon>
        <taxon>Bamfordvirae</taxon>
        <taxon>Nucleocytoviricota</taxon>
        <taxon>Megaviricetes</taxon>
        <taxon>Imitervirales</taxon>
        <taxon>Mimiviridae</taxon>
        <taxon>Klosneuvirinae</taxon>
    </lineage>
</organism>
<accession>A0A3G5AFA0</accession>
<name>A0A3G5AFA0_9VIRU</name>
<protein>
    <submittedName>
        <fullName evidence="1">HNH endonuclease</fullName>
    </submittedName>
</protein>